<accession>A0A917KNK2</accession>
<dbReference type="GO" id="GO:0003858">
    <property type="term" value="F:3-hydroxybutyrate dehydrogenase activity"/>
    <property type="evidence" value="ECO:0007669"/>
    <property type="project" value="InterPro"/>
</dbReference>
<dbReference type="FunFam" id="3.40.50.720:FF:000084">
    <property type="entry name" value="Short-chain dehydrogenase reductase"/>
    <property type="match status" value="1"/>
</dbReference>
<reference evidence="2" key="2">
    <citation type="submission" date="2020-09" db="EMBL/GenBank/DDBJ databases">
        <authorList>
            <person name="Sun Q."/>
            <person name="Zhou Y."/>
        </authorList>
    </citation>
    <scope>NUCLEOTIDE SEQUENCE</scope>
    <source>
        <strain evidence="2">CGMCC 1.3617</strain>
    </source>
</reference>
<dbReference type="PANTHER" id="PTHR42879:SF2">
    <property type="entry name" value="3-OXOACYL-[ACYL-CARRIER-PROTEIN] REDUCTASE FABG"/>
    <property type="match status" value="1"/>
</dbReference>
<dbReference type="AlphaFoldDB" id="A0A917KNK2"/>
<dbReference type="InterPro" id="IPR036291">
    <property type="entry name" value="NAD(P)-bd_dom_sf"/>
</dbReference>
<dbReference type="InterPro" id="IPR002347">
    <property type="entry name" value="SDR_fam"/>
</dbReference>
<dbReference type="PANTHER" id="PTHR42879">
    <property type="entry name" value="3-OXOACYL-(ACYL-CARRIER-PROTEIN) REDUCTASE"/>
    <property type="match status" value="1"/>
</dbReference>
<dbReference type="PROSITE" id="PS00061">
    <property type="entry name" value="ADH_SHORT"/>
    <property type="match status" value="1"/>
</dbReference>
<evidence type="ECO:0000313" key="2">
    <source>
        <dbReference type="EMBL" id="GGJ22519.1"/>
    </source>
</evidence>
<dbReference type="Pfam" id="PF13561">
    <property type="entry name" value="adh_short_C2"/>
    <property type="match status" value="1"/>
</dbReference>
<protein>
    <submittedName>
        <fullName evidence="2">3-hydroxybutyrate dehydrogenase</fullName>
    </submittedName>
</protein>
<evidence type="ECO:0000256" key="1">
    <source>
        <dbReference type="ARBA" id="ARBA00006484"/>
    </source>
</evidence>
<dbReference type="NCBIfam" id="NF009093">
    <property type="entry name" value="PRK12429.1"/>
    <property type="match status" value="1"/>
</dbReference>
<comment type="caution">
    <text evidence="2">The sequence shown here is derived from an EMBL/GenBank/DDBJ whole genome shotgun (WGS) entry which is preliminary data.</text>
</comment>
<dbReference type="InterPro" id="IPR050259">
    <property type="entry name" value="SDR"/>
</dbReference>
<evidence type="ECO:0000313" key="3">
    <source>
        <dbReference type="Proteomes" id="UP000661507"/>
    </source>
</evidence>
<keyword evidence="3" id="KW-1185">Reference proteome</keyword>
<dbReference type="Gene3D" id="3.40.50.720">
    <property type="entry name" value="NAD(P)-binding Rossmann-like Domain"/>
    <property type="match status" value="1"/>
</dbReference>
<dbReference type="EMBL" id="BMKW01000007">
    <property type="protein sequence ID" value="GGJ22519.1"/>
    <property type="molecule type" value="Genomic_DNA"/>
</dbReference>
<dbReference type="InterPro" id="IPR020904">
    <property type="entry name" value="Sc_DH/Rdtase_CS"/>
</dbReference>
<dbReference type="InterPro" id="IPR011294">
    <property type="entry name" value="3-OHbutyrate_DH"/>
</dbReference>
<gene>
    <name evidence="2" type="primary">bdhA1</name>
    <name evidence="2" type="ORF">GCM10011320_32190</name>
</gene>
<sequence>MSSMIMTPGGLPGTGDSPRELEGRVAIVTGSTSGIGLGIAEALAARGAAVVLNGFGPIAEVEETARRISDAHAVPVRHDGADMSDAAQVEALVERTRRAFGPTDILVNNAGIQHVAPIEDFPPEKWDAITAINLSAAFHATRAALGAMKERGWGRILNIASAHGLIASPFKSAYVAAKHGVIGLTKVTALEAAEFGVTCNAVCPGYVWTPLVAGQVAAQARAHGLSETEVIRTIFLAEQPTRRFATVEEIAATVAFLCSDGAASITGVALPVDGGWTAH</sequence>
<dbReference type="NCBIfam" id="TIGR01963">
    <property type="entry name" value="PHB_DH"/>
    <property type="match status" value="1"/>
</dbReference>
<name>A0A917KNK2_9PROT</name>
<dbReference type="GO" id="GO:0032787">
    <property type="term" value="P:monocarboxylic acid metabolic process"/>
    <property type="evidence" value="ECO:0007669"/>
    <property type="project" value="UniProtKB-ARBA"/>
</dbReference>
<dbReference type="Proteomes" id="UP000661507">
    <property type="component" value="Unassembled WGS sequence"/>
</dbReference>
<organism evidence="2 3">
    <name type="scientific">Neoroseomonas lacus</name>
    <dbReference type="NCBI Taxonomy" id="287609"/>
    <lineage>
        <taxon>Bacteria</taxon>
        <taxon>Pseudomonadati</taxon>
        <taxon>Pseudomonadota</taxon>
        <taxon>Alphaproteobacteria</taxon>
        <taxon>Acetobacterales</taxon>
        <taxon>Acetobacteraceae</taxon>
        <taxon>Neoroseomonas</taxon>
    </lineage>
</organism>
<reference evidence="2" key="1">
    <citation type="journal article" date="2014" name="Int. J. Syst. Evol. Microbiol.">
        <title>Complete genome sequence of Corynebacterium casei LMG S-19264T (=DSM 44701T), isolated from a smear-ripened cheese.</title>
        <authorList>
            <consortium name="US DOE Joint Genome Institute (JGI-PGF)"/>
            <person name="Walter F."/>
            <person name="Albersmeier A."/>
            <person name="Kalinowski J."/>
            <person name="Ruckert C."/>
        </authorList>
    </citation>
    <scope>NUCLEOTIDE SEQUENCE</scope>
    <source>
        <strain evidence="2">CGMCC 1.3617</strain>
    </source>
</reference>
<dbReference type="PRINTS" id="PR00081">
    <property type="entry name" value="GDHRDH"/>
</dbReference>
<comment type="similarity">
    <text evidence="1">Belongs to the short-chain dehydrogenases/reductases (SDR) family.</text>
</comment>
<proteinExistence type="inferred from homology"/>
<dbReference type="PRINTS" id="PR00080">
    <property type="entry name" value="SDRFAMILY"/>
</dbReference>
<dbReference type="SUPFAM" id="SSF51735">
    <property type="entry name" value="NAD(P)-binding Rossmann-fold domains"/>
    <property type="match status" value="1"/>
</dbReference>